<keyword evidence="9" id="KW-1185">Reference proteome</keyword>
<dbReference type="PANTHER" id="PTHR43289:SF6">
    <property type="entry name" value="SERINE_THREONINE-PROTEIN KINASE NEKL-3"/>
    <property type="match status" value="1"/>
</dbReference>
<name>A0AA91M3I1_9MYCO</name>
<dbReference type="Proteomes" id="UP000192320">
    <property type="component" value="Unassembled WGS sequence"/>
</dbReference>
<evidence type="ECO:0000256" key="1">
    <source>
        <dbReference type="ARBA" id="ARBA00012513"/>
    </source>
</evidence>
<dbReference type="CDD" id="cd14014">
    <property type="entry name" value="STKc_PknB_like"/>
    <property type="match status" value="1"/>
</dbReference>
<evidence type="ECO:0000256" key="5">
    <source>
        <dbReference type="ARBA" id="ARBA00022777"/>
    </source>
</evidence>
<feature type="domain" description="Protein kinase" evidence="7">
    <location>
        <begin position="1"/>
        <end position="253"/>
    </location>
</feature>
<evidence type="ECO:0000313" key="9">
    <source>
        <dbReference type="Proteomes" id="UP000192320"/>
    </source>
</evidence>
<dbReference type="Gene3D" id="1.10.510.10">
    <property type="entry name" value="Transferase(Phosphotransferase) domain 1"/>
    <property type="match status" value="1"/>
</dbReference>
<sequence length="606" mass="64537">MGEVYLADHPRLPRQEALKILSRSFASDAEYQKRFQQEAELAAALWHPNLVALHDRGEADGRLWISMDYIDGLDTAELIRTQHPAGIPVLHVTEIVTAVASALDYAHQSGMLHRDVKPANILCGHPRPGGQRIALADFGIARAISDPSGLTATNMTVGTVAYAAPEQLLGEAIDGRADQYALAATAFHLLTGSAPYQSTNPVAVISQHLTATPPKLSDLRPELVALDNVFEKALDKNPDRRYLDCDAFARDFARNALGAPIAAEATLAALPAATLADAAPTQAGEFPGAVPSSSSSDSQPYDAIAKRRAVWIAGGVAAAVAIVGGTWTVSRLSADHHSGEPGSFLIGAERPSAAPAPGPRTAQTAAEAIQAAIPEVTTLIALTEDNDTNNLIGRPNGYVAATVLVDTRVSNVNPCSIADAGVDCGATVEQWPDENAAQKRAEYIQQVRATVPLVGQEWTTVKDSLVLRVTGELKPSDAEAYKTAFIGSANTTDMAPNSKEALEAAAHRLDMLASQGDAAGAYALYSQRCKIIIGNLEDFRSILEIFFKDRNPKYVSATANINGSHGQVVSIDEDPSAPADSMNPRTWTFIDGRWQFDNCSKSIWPK</sequence>
<evidence type="ECO:0000256" key="2">
    <source>
        <dbReference type="ARBA" id="ARBA00022527"/>
    </source>
</evidence>
<reference evidence="8 9" key="1">
    <citation type="submission" date="2017-02" db="EMBL/GenBank/DDBJ databases">
        <title>The new phylogeny of genus Mycobacterium.</title>
        <authorList>
            <person name="Tortoli E."/>
            <person name="Trovato A."/>
            <person name="Cirillo D.M."/>
        </authorList>
    </citation>
    <scope>NUCLEOTIDE SEQUENCE [LARGE SCALE GENOMIC DNA]</scope>
    <source>
        <strain evidence="8 9">DSM 45633</strain>
    </source>
</reference>
<organism evidence="8 9">
    <name type="scientific">Mycolicibacter minnesotensis</name>
    <dbReference type="NCBI Taxonomy" id="1118379"/>
    <lineage>
        <taxon>Bacteria</taxon>
        <taxon>Bacillati</taxon>
        <taxon>Actinomycetota</taxon>
        <taxon>Actinomycetes</taxon>
        <taxon>Mycobacteriales</taxon>
        <taxon>Mycobacteriaceae</taxon>
        <taxon>Mycolicibacter</taxon>
    </lineage>
</organism>
<accession>A0AA91M3I1</accession>
<dbReference type="AlphaFoldDB" id="A0AA91M3I1"/>
<keyword evidence="6" id="KW-0067">ATP-binding</keyword>
<dbReference type="SUPFAM" id="SSF56112">
    <property type="entry name" value="Protein kinase-like (PK-like)"/>
    <property type="match status" value="1"/>
</dbReference>
<dbReference type="EC" id="2.7.11.1" evidence="1"/>
<dbReference type="Pfam" id="PF00069">
    <property type="entry name" value="Pkinase"/>
    <property type="match status" value="1"/>
</dbReference>
<keyword evidence="3" id="KW-0808">Transferase</keyword>
<dbReference type="EMBL" id="MVHZ01000019">
    <property type="protein sequence ID" value="ORA98892.1"/>
    <property type="molecule type" value="Genomic_DNA"/>
</dbReference>
<comment type="caution">
    <text evidence="8">The sequence shown here is derived from an EMBL/GenBank/DDBJ whole genome shotgun (WGS) entry which is preliminary data.</text>
</comment>
<dbReference type="Gene3D" id="3.30.200.20">
    <property type="entry name" value="Phosphorylase Kinase, domain 1"/>
    <property type="match status" value="1"/>
</dbReference>
<dbReference type="PANTHER" id="PTHR43289">
    <property type="entry name" value="MITOGEN-ACTIVATED PROTEIN KINASE KINASE KINASE 20-RELATED"/>
    <property type="match status" value="1"/>
</dbReference>
<dbReference type="InterPro" id="IPR000719">
    <property type="entry name" value="Prot_kinase_dom"/>
</dbReference>
<evidence type="ECO:0000256" key="4">
    <source>
        <dbReference type="ARBA" id="ARBA00022741"/>
    </source>
</evidence>
<dbReference type="PROSITE" id="PS00108">
    <property type="entry name" value="PROTEIN_KINASE_ST"/>
    <property type="match status" value="1"/>
</dbReference>
<protein>
    <recommendedName>
        <fullName evidence="1">non-specific serine/threonine protein kinase</fullName>
        <ecNumber evidence="1">2.7.11.1</ecNumber>
    </recommendedName>
</protein>
<dbReference type="SMART" id="SM00220">
    <property type="entry name" value="S_TKc"/>
    <property type="match status" value="1"/>
</dbReference>
<dbReference type="GO" id="GO:0004674">
    <property type="term" value="F:protein serine/threonine kinase activity"/>
    <property type="evidence" value="ECO:0007669"/>
    <property type="project" value="UniProtKB-KW"/>
</dbReference>
<dbReference type="GO" id="GO:0005524">
    <property type="term" value="F:ATP binding"/>
    <property type="evidence" value="ECO:0007669"/>
    <property type="project" value="UniProtKB-KW"/>
</dbReference>
<keyword evidence="2" id="KW-0723">Serine/threonine-protein kinase</keyword>
<evidence type="ECO:0000259" key="7">
    <source>
        <dbReference type="PROSITE" id="PS50011"/>
    </source>
</evidence>
<dbReference type="GO" id="GO:0080090">
    <property type="term" value="P:regulation of primary metabolic process"/>
    <property type="evidence" value="ECO:0007669"/>
    <property type="project" value="UniProtKB-ARBA"/>
</dbReference>
<evidence type="ECO:0000256" key="6">
    <source>
        <dbReference type="ARBA" id="ARBA00022840"/>
    </source>
</evidence>
<proteinExistence type="predicted"/>
<dbReference type="InterPro" id="IPR008271">
    <property type="entry name" value="Ser/Thr_kinase_AS"/>
</dbReference>
<dbReference type="InterPro" id="IPR011009">
    <property type="entry name" value="Kinase-like_dom_sf"/>
</dbReference>
<evidence type="ECO:0000313" key="8">
    <source>
        <dbReference type="EMBL" id="ORA98892.1"/>
    </source>
</evidence>
<gene>
    <name evidence="8" type="ORF">BST33_15500</name>
</gene>
<keyword evidence="4" id="KW-0547">Nucleotide-binding</keyword>
<keyword evidence="5" id="KW-0418">Kinase</keyword>
<evidence type="ECO:0000256" key="3">
    <source>
        <dbReference type="ARBA" id="ARBA00022679"/>
    </source>
</evidence>
<dbReference type="PROSITE" id="PS50011">
    <property type="entry name" value="PROTEIN_KINASE_DOM"/>
    <property type="match status" value="1"/>
</dbReference>